<dbReference type="GO" id="GO:0098632">
    <property type="term" value="F:cell-cell adhesion mediator activity"/>
    <property type="evidence" value="ECO:0007669"/>
    <property type="project" value="TreeGrafter"/>
</dbReference>
<dbReference type="InterPro" id="IPR036179">
    <property type="entry name" value="Ig-like_dom_sf"/>
</dbReference>
<reference evidence="5 6" key="2">
    <citation type="submission" date="2018-08" db="EMBL/GenBank/DDBJ databases">
        <authorList>
            <person name="Laetsch R D."/>
            <person name="Stevens L."/>
            <person name="Kumar S."/>
            <person name="Blaxter L. M."/>
        </authorList>
    </citation>
    <scope>NUCLEOTIDE SEQUENCE [LARGE SCALE GENOMIC DNA]</scope>
</reference>
<dbReference type="GO" id="GO:0030424">
    <property type="term" value="C:axon"/>
    <property type="evidence" value="ECO:0007669"/>
    <property type="project" value="TreeGrafter"/>
</dbReference>
<dbReference type="InterPro" id="IPR007110">
    <property type="entry name" value="Ig-like_dom"/>
</dbReference>
<evidence type="ECO:0000256" key="2">
    <source>
        <dbReference type="ARBA" id="ARBA00023319"/>
    </source>
</evidence>
<dbReference type="SMART" id="SM00409">
    <property type="entry name" value="IG"/>
    <property type="match status" value="2"/>
</dbReference>
<name>A0A182DXE9_ONCOC</name>
<keyword evidence="3" id="KW-0472">Membrane</keyword>
<gene>
    <name evidence="5" type="ORF">NOO_LOCUS325</name>
</gene>
<feature type="domain" description="Ig-like" evidence="4">
    <location>
        <begin position="7"/>
        <end position="76"/>
    </location>
</feature>
<proteinExistence type="predicted"/>
<dbReference type="Pfam" id="PF13927">
    <property type="entry name" value="Ig_3"/>
    <property type="match status" value="1"/>
</dbReference>
<dbReference type="PANTHER" id="PTHR10075">
    <property type="entry name" value="BASIGIN RELATED"/>
    <property type="match status" value="1"/>
</dbReference>
<dbReference type="AlphaFoldDB" id="A0A182DXE9"/>
<keyword evidence="3" id="KW-1133">Transmembrane helix</keyword>
<evidence type="ECO:0000256" key="3">
    <source>
        <dbReference type="SAM" id="Phobius"/>
    </source>
</evidence>
<keyword evidence="3" id="KW-0812">Transmembrane</keyword>
<keyword evidence="6" id="KW-1185">Reference proteome</keyword>
<feature type="transmembrane region" description="Helical" evidence="3">
    <location>
        <begin position="214"/>
        <end position="238"/>
    </location>
</feature>
<dbReference type="WBParaSite" id="nOo.2.0.1.t00325-RA">
    <property type="protein sequence ID" value="nOo.2.0.1.t00325-RA"/>
    <property type="gene ID" value="nOo.2.0.1.g00325"/>
</dbReference>
<protein>
    <submittedName>
        <fullName evidence="7">Ig-like domain-containing protein</fullName>
    </submittedName>
</protein>
<evidence type="ECO:0000259" key="4">
    <source>
        <dbReference type="PROSITE" id="PS50835"/>
    </source>
</evidence>
<dbReference type="InterPro" id="IPR003599">
    <property type="entry name" value="Ig_sub"/>
</dbReference>
<evidence type="ECO:0000256" key="1">
    <source>
        <dbReference type="ARBA" id="ARBA00022737"/>
    </source>
</evidence>
<dbReference type="InterPro" id="IPR003598">
    <property type="entry name" value="Ig_sub2"/>
</dbReference>
<dbReference type="Gene3D" id="2.60.40.10">
    <property type="entry name" value="Immunoglobulins"/>
    <property type="match status" value="1"/>
</dbReference>
<feature type="domain" description="Ig-like" evidence="4">
    <location>
        <begin position="92"/>
        <end position="190"/>
    </location>
</feature>
<dbReference type="OrthoDB" id="10010359at2759"/>
<dbReference type="GO" id="GO:0007156">
    <property type="term" value="P:homophilic cell adhesion via plasma membrane adhesion molecules"/>
    <property type="evidence" value="ECO:0007669"/>
    <property type="project" value="TreeGrafter"/>
</dbReference>
<dbReference type="STRING" id="42157.A0A182DXE9"/>
<evidence type="ECO:0000313" key="6">
    <source>
        <dbReference type="Proteomes" id="UP000271087"/>
    </source>
</evidence>
<dbReference type="GO" id="GO:0070593">
    <property type="term" value="P:dendrite self-avoidance"/>
    <property type="evidence" value="ECO:0007669"/>
    <property type="project" value="TreeGrafter"/>
</dbReference>
<accession>A0A182DXE9</accession>
<dbReference type="Proteomes" id="UP000271087">
    <property type="component" value="Unassembled WGS sequence"/>
</dbReference>
<sequence length="289" mass="32699">METNIKPKVVNKMLIPRNSTTALKCEPIFTGPNGQAQWYRNGVIVANVSRNFLFILEDEGDYWCRRIDNKQEGEVARIIVAYVEQFPNNSRPTFHPASVHFGQNVTAHCPKTKAVPPAIYTWFLVGTFALAGFHEANGKAIDLSTERIIQNSNGSLRIQQFLRQDIGVYECVARNFAGRASAKTYMNAITHVSSDIFDGGVFRAACQNLSQGGLMWFLIGCLITCSVMLSYLLCSVFISRSNYWNRTSLYSSLFFQIQPNLVPRFRKVVAPIDDTHRNLRIDVPEQYNI</sequence>
<dbReference type="EMBL" id="UYRW01000030">
    <property type="protein sequence ID" value="VDK61907.1"/>
    <property type="molecule type" value="Genomic_DNA"/>
</dbReference>
<evidence type="ECO:0000313" key="5">
    <source>
        <dbReference type="EMBL" id="VDK61907.1"/>
    </source>
</evidence>
<dbReference type="SMART" id="SM00408">
    <property type="entry name" value="IGc2"/>
    <property type="match status" value="1"/>
</dbReference>
<dbReference type="PANTHER" id="PTHR10075:SF14">
    <property type="entry name" value="CELL ADHESION MOLECULE DSCAM2-RELATED"/>
    <property type="match status" value="1"/>
</dbReference>
<evidence type="ECO:0000313" key="7">
    <source>
        <dbReference type="WBParaSite" id="nOo.2.0.1.t00325-RA"/>
    </source>
</evidence>
<dbReference type="InterPro" id="IPR013783">
    <property type="entry name" value="Ig-like_fold"/>
</dbReference>
<dbReference type="SUPFAM" id="SSF48726">
    <property type="entry name" value="Immunoglobulin"/>
    <property type="match status" value="1"/>
</dbReference>
<keyword evidence="2" id="KW-0393">Immunoglobulin domain</keyword>
<dbReference type="GO" id="GO:0005886">
    <property type="term" value="C:plasma membrane"/>
    <property type="evidence" value="ECO:0007669"/>
    <property type="project" value="TreeGrafter"/>
</dbReference>
<dbReference type="GO" id="GO:0007411">
    <property type="term" value="P:axon guidance"/>
    <property type="evidence" value="ECO:0007669"/>
    <property type="project" value="TreeGrafter"/>
</dbReference>
<keyword evidence="1" id="KW-0677">Repeat</keyword>
<dbReference type="PROSITE" id="PS50835">
    <property type="entry name" value="IG_LIKE"/>
    <property type="match status" value="2"/>
</dbReference>
<organism evidence="7">
    <name type="scientific">Onchocerca ochengi</name>
    <name type="common">Filarial nematode worm</name>
    <dbReference type="NCBI Taxonomy" id="42157"/>
    <lineage>
        <taxon>Eukaryota</taxon>
        <taxon>Metazoa</taxon>
        <taxon>Ecdysozoa</taxon>
        <taxon>Nematoda</taxon>
        <taxon>Chromadorea</taxon>
        <taxon>Rhabditida</taxon>
        <taxon>Spirurina</taxon>
        <taxon>Spiruromorpha</taxon>
        <taxon>Filarioidea</taxon>
        <taxon>Onchocercidae</taxon>
        <taxon>Onchocerca</taxon>
    </lineage>
</organism>
<reference evidence="7" key="1">
    <citation type="submission" date="2016-06" db="UniProtKB">
        <authorList>
            <consortium name="WormBaseParasite"/>
        </authorList>
    </citation>
    <scope>IDENTIFICATION</scope>
</reference>